<keyword evidence="3" id="KW-1185">Reference proteome</keyword>
<dbReference type="InterPro" id="IPR006680">
    <property type="entry name" value="Amidohydro-rel"/>
</dbReference>
<protein>
    <submittedName>
        <fullName evidence="2">Amidohydrolase family protein</fullName>
    </submittedName>
</protein>
<evidence type="ECO:0000259" key="1">
    <source>
        <dbReference type="Pfam" id="PF01979"/>
    </source>
</evidence>
<dbReference type="PANTHER" id="PTHR43135">
    <property type="entry name" value="ALPHA-D-RIBOSE 1-METHYLPHOSPHONATE 5-TRIPHOSPHATE DIPHOSPHATASE"/>
    <property type="match status" value="1"/>
</dbReference>
<reference evidence="3" key="1">
    <citation type="journal article" date="2019" name="Int. J. Syst. Evol. Microbiol.">
        <title>The Global Catalogue of Microorganisms (GCM) 10K type strain sequencing project: providing services to taxonomists for standard genome sequencing and annotation.</title>
        <authorList>
            <consortium name="The Broad Institute Genomics Platform"/>
            <consortium name="The Broad Institute Genome Sequencing Center for Infectious Disease"/>
            <person name="Wu L."/>
            <person name="Ma J."/>
        </authorList>
    </citation>
    <scope>NUCLEOTIDE SEQUENCE [LARGE SCALE GENOMIC DNA]</scope>
    <source>
        <strain evidence="3">ZS-35-S2</strain>
    </source>
</reference>
<dbReference type="RefSeq" id="WP_209738147.1">
    <property type="nucleotide sequence ID" value="NZ_CP072611.1"/>
</dbReference>
<dbReference type="InterPro" id="IPR032466">
    <property type="entry name" value="Metal_Hydrolase"/>
</dbReference>
<evidence type="ECO:0000313" key="2">
    <source>
        <dbReference type="EMBL" id="MFD2239331.1"/>
    </source>
</evidence>
<name>A0ABW5CSQ8_9HYPH</name>
<accession>A0ABW5CSQ8</accession>
<gene>
    <name evidence="2" type="ORF">ACFSKQ_17930</name>
</gene>
<dbReference type="SUPFAM" id="SSF51556">
    <property type="entry name" value="Metallo-dependent hydrolases"/>
    <property type="match status" value="1"/>
</dbReference>
<dbReference type="PANTHER" id="PTHR43135:SF3">
    <property type="entry name" value="ALPHA-D-RIBOSE 1-METHYLPHOSPHONATE 5-TRIPHOSPHATE DIPHOSPHATASE"/>
    <property type="match status" value="1"/>
</dbReference>
<dbReference type="Pfam" id="PF01979">
    <property type="entry name" value="Amidohydro_1"/>
    <property type="match status" value="1"/>
</dbReference>
<dbReference type="SUPFAM" id="SSF51338">
    <property type="entry name" value="Composite domain of metallo-dependent hydrolases"/>
    <property type="match status" value="2"/>
</dbReference>
<dbReference type="Gene3D" id="2.30.40.10">
    <property type="entry name" value="Urease, subunit C, domain 1"/>
    <property type="match status" value="1"/>
</dbReference>
<proteinExistence type="predicted"/>
<comment type="caution">
    <text evidence="2">The sequence shown here is derived from an EMBL/GenBank/DDBJ whole genome shotgun (WGS) entry which is preliminary data.</text>
</comment>
<dbReference type="Proteomes" id="UP001597371">
    <property type="component" value="Unassembled WGS sequence"/>
</dbReference>
<feature type="domain" description="Amidohydrolase-related" evidence="1">
    <location>
        <begin position="57"/>
        <end position="405"/>
    </location>
</feature>
<dbReference type="Gene3D" id="3.20.20.140">
    <property type="entry name" value="Metal-dependent hydrolases"/>
    <property type="match status" value="1"/>
</dbReference>
<dbReference type="InterPro" id="IPR051781">
    <property type="entry name" value="Metallo-dep_Hydrolase"/>
</dbReference>
<sequence length="417" mass="45077">MTAQEPLLFRNLRLLDPQFDEPRGGYEVLVEGERIREVSDSPIASASARKVDCGGRVLMPGLIDCHVHSMHSEVYMRRMEDVPLTLAAARGARRLKEMLDRGFTTVRDTGGTDWGMKAAVEKGLIPGPRLFIAGRSIGPTGGHSDGRARTNPGYACPCCNGMAYLRLVVDGEDAVRKAVREQMRQGCDQVKIMVSGGVASPYDPLDSLQFSVPEIEAAVEEAEAFGRYVLAHAYSAEAITRAVAHGVRTIEHGNLIDEPAARLMAERGAYLVANLVAYVAMKERAAEYGMPREMLEKNDMVLEGGYRSLEICKAAGVKVAYGSDLLGALAVDQSREFSIRAEVQAPIEVIRAATSIAAEVVRRPGQLGTIAPGAWADLIVVDGDPTRDVTLLEGQGRHLAAIVQGGRFHKNRLAEAA</sequence>
<organism evidence="2 3">
    <name type="scientific">Aureimonas populi</name>
    <dbReference type="NCBI Taxonomy" id="1701758"/>
    <lineage>
        <taxon>Bacteria</taxon>
        <taxon>Pseudomonadati</taxon>
        <taxon>Pseudomonadota</taxon>
        <taxon>Alphaproteobacteria</taxon>
        <taxon>Hyphomicrobiales</taxon>
        <taxon>Aurantimonadaceae</taxon>
        <taxon>Aureimonas</taxon>
    </lineage>
</organism>
<dbReference type="InterPro" id="IPR057744">
    <property type="entry name" value="OTAase-like"/>
</dbReference>
<evidence type="ECO:0000313" key="3">
    <source>
        <dbReference type="Proteomes" id="UP001597371"/>
    </source>
</evidence>
<dbReference type="EMBL" id="JBHUIJ010000028">
    <property type="protein sequence ID" value="MFD2239331.1"/>
    <property type="molecule type" value="Genomic_DNA"/>
</dbReference>
<dbReference type="CDD" id="cd01299">
    <property type="entry name" value="Met_dep_hydrolase_A"/>
    <property type="match status" value="1"/>
</dbReference>
<dbReference type="InterPro" id="IPR011059">
    <property type="entry name" value="Metal-dep_hydrolase_composite"/>
</dbReference>